<evidence type="ECO:0000313" key="2">
    <source>
        <dbReference type="EMBL" id="KAG1805440.1"/>
    </source>
</evidence>
<sequence length="312" mass="35196">MFARGLIIQILSGRHPWSEIISERPELHIVVMISRGHGPQRPNSHPAIIDPDWDIIQRCLLRKPELRPLADEVLCARTKTRNFIMFGEAGVGKSALVNLIAGEDLAETSASAQICTLKSTEYPVTVSDSLFHVNLFDTMGLDSPTMNNAGYLDALVKAHKLIVSLKNRGGIHGLLFCIKASRVSNTVQQNYRLFYEFLCQEQVPLALVITNLENEENMEDWWTMNKAHIENARIVPVTHVCITTIRGYQNAYEARYIESRKKVLNMLKELGSCDACSVDESVWFARMSKKLGEFLVPTKELGKNRQKMLQAA</sequence>
<organism evidence="2 3">
    <name type="scientific">Suillus subaureus</name>
    <dbReference type="NCBI Taxonomy" id="48587"/>
    <lineage>
        <taxon>Eukaryota</taxon>
        <taxon>Fungi</taxon>
        <taxon>Dikarya</taxon>
        <taxon>Basidiomycota</taxon>
        <taxon>Agaricomycotina</taxon>
        <taxon>Agaricomycetes</taxon>
        <taxon>Agaricomycetidae</taxon>
        <taxon>Boletales</taxon>
        <taxon>Suillineae</taxon>
        <taxon>Suillaceae</taxon>
        <taxon>Suillus</taxon>
    </lineage>
</organism>
<evidence type="ECO:0000313" key="3">
    <source>
        <dbReference type="Proteomes" id="UP000807769"/>
    </source>
</evidence>
<dbReference type="GO" id="GO:0005525">
    <property type="term" value="F:GTP binding"/>
    <property type="evidence" value="ECO:0007669"/>
    <property type="project" value="InterPro"/>
</dbReference>
<dbReference type="InterPro" id="IPR006073">
    <property type="entry name" value="GTP-bd"/>
</dbReference>
<dbReference type="AlphaFoldDB" id="A0A9P7DX49"/>
<dbReference type="RefSeq" id="XP_041187223.1">
    <property type="nucleotide sequence ID" value="XM_041337040.1"/>
</dbReference>
<dbReference type="CDD" id="cd00882">
    <property type="entry name" value="Ras_like_GTPase"/>
    <property type="match status" value="1"/>
</dbReference>
<name>A0A9P7DX49_9AGAM</name>
<reference evidence="2" key="1">
    <citation type="journal article" date="2020" name="New Phytol.">
        <title>Comparative genomics reveals dynamic genome evolution in host specialist ectomycorrhizal fungi.</title>
        <authorList>
            <person name="Lofgren L.A."/>
            <person name="Nguyen N.H."/>
            <person name="Vilgalys R."/>
            <person name="Ruytinx J."/>
            <person name="Liao H.L."/>
            <person name="Branco S."/>
            <person name="Kuo A."/>
            <person name="LaButti K."/>
            <person name="Lipzen A."/>
            <person name="Andreopoulos W."/>
            <person name="Pangilinan J."/>
            <person name="Riley R."/>
            <person name="Hundley H."/>
            <person name="Na H."/>
            <person name="Barry K."/>
            <person name="Grigoriev I.V."/>
            <person name="Stajich J.E."/>
            <person name="Kennedy P.G."/>
        </authorList>
    </citation>
    <scope>NUCLEOTIDE SEQUENCE</scope>
    <source>
        <strain evidence="2">MN1</strain>
    </source>
</reference>
<accession>A0A9P7DX49</accession>
<feature type="domain" description="G" evidence="1">
    <location>
        <begin position="84"/>
        <end position="209"/>
    </location>
</feature>
<dbReference type="Gene3D" id="1.10.510.10">
    <property type="entry name" value="Transferase(Phosphotransferase) domain 1"/>
    <property type="match status" value="1"/>
</dbReference>
<dbReference type="OrthoDB" id="8954335at2759"/>
<keyword evidence="3" id="KW-1185">Reference proteome</keyword>
<comment type="caution">
    <text evidence="2">The sequence shown here is derived from an EMBL/GenBank/DDBJ whole genome shotgun (WGS) entry which is preliminary data.</text>
</comment>
<dbReference type="GeneID" id="64631056"/>
<dbReference type="Proteomes" id="UP000807769">
    <property type="component" value="Unassembled WGS sequence"/>
</dbReference>
<dbReference type="EMBL" id="JABBWG010000053">
    <property type="protein sequence ID" value="KAG1805440.1"/>
    <property type="molecule type" value="Genomic_DNA"/>
</dbReference>
<protein>
    <recommendedName>
        <fullName evidence="1">G domain-containing protein</fullName>
    </recommendedName>
</protein>
<dbReference type="Gene3D" id="3.40.50.300">
    <property type="entry name" value="P-loop containing nucleotide triphosphate hydrolases"/>
    <property type="match status" value="1"/>
</dbReference>
<dbReference type="SUPFAM" id="SSF52540">
    <property type="entry name" value="P-loop containing nucleoside triphosphate hydrolases"/>
    <property type="match status" value="1"/>
</dbReference>
<gene>
    <name evidence="2" type="ORF">BJ212DRAFT_1391781</name>
</gene>
<dbReference type="SUPFAM" id="SSF56112">
    <property type="entry name" value="Protein kinase-like (PK-like)"/>
    <property type="match status" value="1"/>
</dbReference>
<dbReference type="InterPro" id="IPR027417">
    <property type="entry name" value="P-loop_NTPase"/>
</dbReference>
<proteinExistence type="predicted"/>
<dbReference type="InterPro" id="IPR011009">
    <property type="entry name" value="Kinase-like_dom_sf"/>
</dbReference>
<evidence type="ECO:0000259" key="1">
    <source>
        <dbReference type="Pfam" id="PF01926"/>
    </source>
</evidence>
<dbReference type="Pfam" id="PF01926">
    <property type="entry name" value="MMR_HSR1"/>
    <property type="match status" value="1"/>
</dbReference>